<dbReference type="PROSITE" id="PS50850">
    <property type="entry name" value="MFS"/>
    <property type="match status" value="1"/>
</dbReference>
<feature type="transmembrane region" description="Helical" evidence="6">
    <location>
        <begin position="230"/>
        <end position="249"/>
    </location>
</feature>
<dbReference type="GO" id="GO:0022857">
    <property type="term" value="F:transmembrane transporter activity"/>
    <property type="evidence" value="ECO:0007669"/>
    <property type="project" value="InterPro"/>
</dbReference>
<comment type="subcellular location">
    <subcellularLocation>
        <location evidence="1">Cell membrane</location>
        <topology evidence="1">Multi-pass membrane protein</topology>
    </subcellularLocation>
</comment>
<dbReference type="EMBL" id="QXIL01000011">
    <property type="protein sequence ID" value="RXI78476.1"/>
    <property type="molecule type" value="Genomic_DNA"/>
</dbReference>
<evidence type="ECO:0000313" key="8">
    <source>
        <dbReference type="EMBL" id="RXI78476.1"/>
    </source>
</evidence>
<dbReference type="PANTHER" id="PTHR42718:SF9">
    <property type="entry name" value="MAJOR FACILITATOR SUPERFAMILY MULTIDRUG TRANSPORTER MFSC"/>
    <property type="match status" value="1"/>
</dbReference>
<keyword evidence="3 6" id="KW-0812">Transmembrane</keyword>
<dbReference type="Proteomes" id="UP000290602">
    <property type="component" value="Unassembled WGS sequence"/>
</dbReference>
<dbReference type="Pfam" id="PF07690">
    <property type="entry name" value="MFS_1"/>
    <property type="match status" value="1"/>
</dbReference>
<gene>
    <name evidence="8" type="ORF">DXH47_06840</name>
</gene>
<keyword evidence="2" id="KW-0813">Transport</keyword>
<dbReference type="InterPro" id="IPR020846">
    <property type="entry name" value="MFS_dom"/>
</dbReference>
<evidence type="ECO:0000256" key="3">
    <source>
        <dbReference type="ARBA" id="ARBA00022692"/>
    </source>
</evidence>
<accession>A0A4Q0VIS1</accession>
<dbReference type="InterPro" id="IPR011701">
    <property type="entry name" value="MFS"/>
</dbReference>
<feature type="transmembrane region" description="Helical" evidence="6">
    <location>
        <begin position="364"/>
        <end position="386"/>
    </location>
</feature>
<feature type="transmembrane region" description="Helical" evidence="6">
    <location>
        <begin position="51"/>
        <end position="74"/>
    </location>
</feature>
<keyword evidence="4 6" id="KW-1133">Transmembrane helix</keyword>
<evidence type="ECO:0000313" key="9">
    <source>
        <dbReference type="Proteomes" id="UP000290602"/>
    </source>
</evidence>
<evidence type="ECO:0000256" key="5">
    <source>
        <dbReference type="ARBA" id="ARBA00023136"/>
    </source>
</evidence>
<feature type="transmembrane region" description="Helical" evidence="6">
    <location>
        <begin position="439"/>
        <end position="461"/>
    </location>
</feature>
<feature type="transmembrane region" description="Helical" evidence="6">
    <location>
        <begin position="270"/>
        <end position="291"/>
    </location>
</feature>
<feature type="transmembrane region" description="Helical" evidence="6">
    <location>
        <begin position="142"/>
        <end position="163"/>
    </location>
</feature>
<proteinExistence type="predicted"/>
<evidence type="ECO:0000256" key="6">
    <source>
        <dbReference type="SAM" id="Phobius"/>
    </source>
</evidence>
<dbReference type="PANTHER" id="PTHR42718">
    <property type="entry name" value="MAJOR FACILITATOR SUPERFAMILY MULTIDRUG TRANSPORTER MFSC"/>
    <property type="match status" value="1"/>
</dbReference>
<feature type="transmembrane region" description="Helical" evidence="6">
    <location>
        <begin position="407"/>
        <end position="427"/>
    </location>
</feature>
<dbReference type="InterPro" id="IPR036259">
    <property type="entry name" value="MFS_trans_sf"/>
</dbReference>
<feature type="transmembrane region" description="Helical" evidence="6">
    <location>
        <begin position="303"/>
        <end position="328"/>
    </location>
</feature>
<dbReference type="GO" id="GO:0005886">
    <property type="term" value="C:plasma membrane"/>
    <property type="evidence" value="ECO:0007669"/>
    <property type="project" value="UniProtKB-SubCell"/>
</dbReference>
<feature type="transmembrane region" description="Helical" evidence="6">
    <location>
        <begin position="108"/>
        <end position="130"/>
    </location>
</feature>
<evidence type="ECO:0000256" key="1">
    <source>
        <dbReference type="ARBA" id="ARBA00004651"/>
    </source>
</evidence>
<evidence type="ECO:0000256" key="4">
    <source>
        <dbReference type="ARBA" id="ARBA00022989"/>
    </source>
</evidence>
<dbReference type="OrthoDB" id="9816041at2"/>
<feature type="transmembrane region" description="Helical" evidence="6">
    <location>
        <begin position="83"/>
        <end position="102"/>
    </location>
</feature>
<organism evidence="8 9">
    <name type="scientific">Levilactobacillus suantsaii</name>
    <dbReference type="NCBI Taxonomy" id="2292255"/>
    <lineage>
        <taxon>Bacteria</taxon>
        <taxon>Bacillati</taxon>
        <taxon>Bacillota</taxon>
        <taxon>Bacilli</taxon>
        <taxon>Lactobacillales</taxon>
        <taxon>Lactobacillaceae</taxon>
        <taxon>Levilactobacillus</taxon>
    </lineage>
</organism>
<feature type="transmembrane region" description="Helical" evidence="6">
    <location>
        <begin position="12"/>
        <end position="31"/>
    </location>
</feature>
<dbReference type="AlphaFoldDB" id="A0A4Q0VIS1"/>
<dbReference type="Gene3D" id="1.20.1250.20">
    <property type="entry name" value="MFS general substrate transporter like domains"/>
    <property type="match status" value="1"/>
</dbReference>
<protein>
    <submittedName>
        <fullName evidence="8">MFS transporter</fullName>
    </submittedName>
</protein>
<evidence type="ECO:0000256" key="2">
    <source>
        <dbReference type="ARBA" id="ARBA00022448"/>
    </source>
</evidence>
<feature type="transmembrane region" description="Helical" evidence="6">
    <location>
        <begin position="204"/>
        <end position="224"/>
    </location>
</feature>
<dbReference type="SUPFAM" id="SSF103473">
    <property type="entry name" value="MFS general substrate transporter"/>
    <property type="match status" value="1"/>
</dbReference>
<comment type="caution">
    <text evidence="8">The sequence shown here is derived from an EMBL/GenBank/DDBJ whole genome shotgun (WGS) entry which is preliminary data.</text>
</comment>
<reference evidence="8 9" key="1">
    <citation type="submission" date="2018-08" db="EMBL/GenBank/DDBJ databases">
        <title>Lactobacillus suantsai sp. nov., isolated from traditional fermented suan-tsai in Taiwan.</title>
        <authorList>
            <person name="Huang C.-H."/>
        </authorList>
    </citation>
    <scope>NUCLEOTIDE SEQUENCE [LARGE SCALE GENOMIC DNA]</scope>
    <source>
        <strain evidence="8 9">BCRC 12945</strain>
    </source>
</reference>
<feature type="transmembrane region" description="Helical" evidence="6">
    <location>
        <begin position="169"/>
        <end position="192"/>
    </location>
</feature>
<keyword evidence="5 6" id="KW-0472">Membrane</keyword>
<sequence length="473" mass="51263">MCMASSQKHSTTQILLAVLATGIMIFCGMVIETSMNIVFPTLMKEFHIKTSTVQWMTTSYLLIVSIIVPISAYLKKQFKTKHLFIFAITFFIIGVSIDSFATDFTFLLVGRIIQGIGTGVALPLMFNIIIDEVPSEKMGIMMAVGTLVTAVGPALGPTLGGIISSALNWHYIFIFLLPLLVIAFILGVFTIPQSKPLSKHPFDLRTFIFIPLMFTGFILALSQISIHGIISWQFALALIVGLIGLIGFISRNNRQARPLLNLAIFKNNKFSAHVMSFLLIQMTLLGLGFLLPNLSQIVLGKSALIAALQLLLGAIIGAIFTLLSGRILDEFGANKPIKTGTLIVFFALCLFTINTTHLTNTSIITFYAIFMLGVGTGLANIMTNGINLLPANQQADGNATFNVTQQFAGAVGTTVCSTIVALFQAGPTTSKVYVSTTQLGTGVAFIILTILTGLSCLNMWLNLRKNSQQTTHH</sequence>
<dbReference type="Gene3D" id="1.20.1720.10">
    <property type="entry name" value="Multidrug resistance protein D"/>
    <property type="match status" value="1"/>
</dbReference>
<name>A0A4Q0VIS1_9LACO</name>
<keyword evidence="9" id="KW-1185">Reference proteome</keyword>
<feature type="transmembrane region" description="Helical" evidence="6">
    <location>
        <begin position="340"/>
        <end position="358"/>
    </location>
</feature>
<feature type="domain" description="Major facilitator superfamily (MFS) profile" evidence="7">
    <location>
        <begin position="13"/>
        <end position="467"/>
    </location>
</feature>
<evidence type="ECO:0000259" key="7">
    <source>
        <dbReference type="PROSITE" id="PS50850"/>
    </source>
</evidence>